<dbReference type="InterPro" id="IPR036259">
    <property type="entry name" value="MFS_trans_sf"/>
</dbReference>
<evidence type="ECO:0000259" key="6">
    <source>
        <dbReference type="PROSITE" id="PS50850"/>
    </source>
</evidence>
<dbReference type="PANTHER" id="PTHR24064">
    <property type="entry name" value="SOLUTE CARRIER FAMILY 22 MEMBER"/>
    <property type="match status" value="1"/>
</dbReference>
<dbReference type="Proteomes" id="UP000735302">
    <property type="component" value="Unassembled WGS sequence"/>
</dbReference>
<protein>
    <submittedName>
        <fullName evidence="7">Solute carrier family 22 member 8</fullName>
    </submittedName>
</protein>
<dbReference type="AlphaFoldDB" id="A0AAV4C519"/>
<sequence length="146" mass="15977">MPGLDRVVTGFGLSGRCAVSSVFVTMFMYSSEVYPTVVRTLGLGISMVWARLGAVLAPQLNHWTSVLLGFDAIYIIGSLSLMGSLLVLALPETHKKKLPDTIAEVRVKRKDKKAQTVQNEENVGMMDNSSRIPTELHIMENGTEPV</sequence>
<dbReference type="EMBL" id="BLXT01005793">
    <property type="protein sequence ID" value="GFO26083.1"/>
    <property type="molecule type" value="Genomic_DNA"/>
</dbReference>
<reference evidence="7 8" key="1">
    <citation type="journal article" date="2021" name="Elife">
        <title>Chloroplast acquisition without the gene transfer in kleptoplastic sea slugs, Plakobranchus ocellatus.</title>
        <authorList>
            <person name="Maeda T."/>
            <person name="Takahashi S."/>
            <person name="Yoshida T."/>
            <person name="Shimamura S."/>
            <person name="Takaki Y."/>
            <person name="Nagai Y."/>
            <person name="Toyoda A."/>
            <person name="Suzuki Y."/>
            <person name="Arimoto A."/>
            <person name="Ishii H."/>
            <person name="Satoh N."/>
            <person name="Nishiyama T."/>
            <person name="Hasebe M."/>
            <person name="Maruyama T."/>
            <person name="Minagawa J."/>
            <person name="Obokata J."/>
            <person name="Shigenobu S."/>
        </authorList>
    </citation>
    <scope>NUCLEOTIDE SEQUENCE [LARGE SCALE GENOMIC DNA]</scope>
</reference>
<evidence type="ECO:0000313" key="7">
    <source>
        <dbReference type="EMBL" id="GFO26083.1"/>
    </source>
</evidence>
<evidence type="ECO:0000256" key="3">
    <source>
        <dbReference type="ARBA" id="ARBA00022989"/>
    </source>
</evidence>
<feature type="transmembrane region" description="Helical" evidence="5">
    <location>
        <begin position="72"/>
        <end position="90"/>
    </location>
</feature>
<evidence type="ECO:0000256" key="5">
    <source>
        <dbReference type="SAM" id="Phobius"/>
    </source>
</evidence>
<proteinExistence type="predicted"/>
<dbReference type="Gene3D" id="1.20.1250.20">
    <property type="entry name" value="MFS general substrate transporter like domains"/>
    <property type="match status" value="1"/>
</dbReference>
<accession>A0AAV4C519</accession>
<gene>
    <name evidence="7" type="ORF">PoB_005258800</name>
</gene>
<evidence type="ECO:0000256" key="4">
    <source>
        <dbReference type="ARBA" id="ARBA00023136"/>
    </source>
</evidence>
<dbReference type="GO" id="GO:0022857">
    <property type="term" value="F:transmembrane transporter activity"/>
    <property type="evidence" value="ECO:0007669"/>
    <property type="project" value="InterPro"/>
</dbReference>
<dbReference type="GO" id="GO:0016020">
    <property type="term" value="C:membrane"/>
    <property type="evidence" value="ECO:0007669"/>
    <property type="project" value="UniProtKB-SubCell"/>
</dbReference>
<dbReference type="PROSITE" id="PS50850">
    <property type="entry name" value="MFS"/>
    <property type="match status" value="1"/>
</dbReference>
<comment type="subcellular location">
    <subcellularLocation>
        <location evidence="1">Membrane</location>
        <topology evidence="1">Multi-pass membrane protein</topology>
    </subcellularLocation>
</comment>
<dbReference type="SUPFAM" id="SSF103473">
    <property type="entry name" value="MFS general substrate transporter"/>
    <property type="match status" value="1"/>
</dbReference>
<evidence type="ECO:0000256" key="1">
    <source>
        <dbReference type="ARBA" id="ARBA00004141"/>
    </source>
</evidence>
<evidence type="ECO:0000256" key="2">
    <source>
        <dbReference type="ARBA" id="ARBA00022692"/>
    </source>
</evidence>
<name>A0AAV4C519_9GAST</name>
<keyword evidence="4 5" id="KW-0472">Membrane</keyword>
<organism evidence="7 8">
    <name type="scientific">Plakobranchus ocellatus</name>
    <dbReference type="NCBI Taxonomy" id="259542"/>
    <lineage>
        <taxon>Eukaryota</taxon>
        <taxon>Metazoa</taxon>
        <taxon>Spiralia</taxon>
        <taxon>Lophotrochozoa</taxon>
        <taxon>Mollusca</taxon>
        <taxon>Gastropoda</taxon>
        <taxon>Heterobranchia</taxon>
        <taxon>Euthyneura</taxon>
        <taxon>Panpulmonata</taxon>
        <taxon>Sacoglossa</taxon>
        <taxon>Placobranchoidea</taxon>
        <taxon>Plakobranchidae</taxon>
        <taxon>Plakobranchus</taxon>
    </lineage>
</organism>
<keyword evidence="3 5" id="KW-1133">Transmembrane helix</keyword>
<comment type="caution">
    <text evidence="7">The sequence shown here is derived from an EMBL/GenBank/DDBJ whole genome shotgun (WGS) entry which is preliminary data.</text>
</comment>
<keyword evidence="2 5" id="KW-0812">Transmembrane</keyword>
<evidence type="ECO:0000313" key="8">
    <source>
        <dbReference type="Proteomes" id="UP000735302"/>
    </source>
</evidence>
<keyword evidence="8" id="KW-1185">Reference proteome</keyword>
<dbReference type="InterPro" id="IPR020846">
    <property type="entry name" value="MFS_dom"/>
</dbReference>
<feature type="domain" description="Major facilitator superfamily (MFS) profile" evidence="6">
    <location>
        <begin position="1"/>
        <end position="146"/>
    </location>
</feature>
<feature type="transmembrane region" description="Helical" evidence="5">
    <location>
        <begin position="6"/>
        <end position="29"/>
    </location>
</feature>